<organism evidence="3">
    <name type="scientific">Enterobius vermicularis</name>
    <name type="common">Human pinworm</name>
    <dbReference type="NCBI Taxonomy" id="51028"/>
    <lineage>
        <taxon>Eukaryota</taxon>
        <taxon>Metazoa</taxon>
        <taxon>Ecdysozoa</taxon>
        <taxon>Nematoda</taxon>
        <taxon>Chromadorea</taxon>
        <taxon>Rhabditida</taxon>
        <taxon>Spirurina</taxon>
        <taxon>Oxyuridomorpha</taxon>
        <taxon>Oxyuroidea</taxon>
        <taxon>Oxyuridae</taxon>
        <taxon>Enterobius</taxon>
    </lineage>
</organism>
<name>A0A0N4V523_ENTVE</name>
<dbReference type="AlphaFoldDB" id="A0A0N4V523"/>
<evidence type="ECO:0000313" key="2">
    <source>
        <dbReference type="Proteomes" id="UP000274131"/>
    </source>
</evidence>
<keyword evidence="2" id="KW-1185">Reference proteome</keyword>
<evidence type="ECO:0000313" key="1">
    <source>
        <dbReference type="EMBL" id="VDD90183.1"/>
    </source>
</evidence>
<reference evidence="1 2" key="2">
    <citation type="submission" date="2018-10" db="EMBL/GenBank/DDBJ databases">
        <authorList>
            <consortium name="Pathogen Informatics"/>
        </authorList>
    </citation>
    <scope>NUCLEOTIDE SEQUENCE [LARGE SCALE GENOMIC DNA]</scope>
</reference>
<dbReference type="Proteomes" id="UP000274131">
    <property type="component" value="Unassembled WGS sequence"/>
</dbReference>
<proteinExistence type="predicted"/>
<evidence type="ECO:0000313" key="3">
    <source>
        <dbReference type="WBParaSite" id="EVEC_0000530301-mRNA-1"/>
    </source>
</evidence>
<sequence>MNMKNKAWEKKEKKKMTMTMTMTITMTMKKRTRLVTRKRFKKTTRKCNKFNLSVLSLTVLA</sequence>
<reference evidence="3" key="1">
    <citation type="submission" date="2017-02" db="UniProtKB">
        <authorList>
            <consortium name="WormBaseParasite"/>
        </authorList>
    </citation>
    <scope>IDENTIFICATION</scope>
</reference>
<dbReference type="WBParaSite" id="EVEC_0000530301-mRNA-1">
    <property type="protein sequence ID" value="EVEC_0000530301-mRNA-1"/>
    <property type="gene ID" value="EVEC_0000530301"/>
</dbReference>
<gene>
    <name evidence="1" type="ORF">EVEC_LOCUS4934</name>
</gene>
<accession>A0A0N4V523</accession>
<protein>
    <submittedName>
        <fullName evidence="1 3">Uncharacterized protein</fullName>
    </submittedName>
</protein>
<dbReference type="EMBL" id="UXUI01008006">
    <property type="protein sequence ID" value="VDD90183.1"/>
    <property type="molecule type" value="Genomic_DNA"/>
</dbReference>